<comment type="subunit">
    <text evidence="11">This enzyme consists of two polypeptide chains, which are synthesized in precursor form from a single polypeptide.</text>
</comment>
<evidence type="ECO:0000256" key="5">
    <source>
        <dbReference type="ARBA" id="ARBA00022801"/>
    </source>
</evidence>
<proteinExistence type="inferred from homology"/>
<dbReference type="Gene3D" id="3.60.20.40">
    <property type="match status" value="1"/>
</dbReference>
<comment type="caution">
    <text evidence="14">The sequence shown here is derived from an EMBL/GenBank/DDBJ whole genome shotgun (WGS) entry which is preliminary data.</text>
</comment>
<keyword evidence="13" id="KW-0732">Signal</keyword>
<gene>
    <name evidence="14" type="ORF">BKA05_000484</name>
</gene>
<evidence type="ECO:0000256" key="3">
    <source>
        <dbReference type="ARBA" id="ARBA00009381"/>
    </source>
</evidence>
<feature type="binding site" evidence="10">
    <location>
        <position position="471"/>
    </location>
    <ligand>
        <name>L-glutamate</name>
        <dbReference type="ChEBI" id="CHEBI:29985"/>
    </ligand>
</feature>
<comment type="pathway">
    <text evidence="11">Sulfur metabolism; glutathione metabolism.</text>
</comment>
<evidence type="ECO:0000256" key="10">
    <source>
        <dbReference type="PIRSR" id="PIRSR600101-2"/>
    </source>
</evidence>
<feature type="active site" description="Nucleophile" evidence="9">
    <location>
        <position position="429"/>
    </location>
</feature>
<keyword evidence="5 11" id="KW-0378">Hydrolase</keyword>
<dbReference type="Gene3D" id="1.10.246.130">
    <property type="match status" value="1"/>
</dbReference>
<dbReference type="GO" id="GO:0006751">
    <property type="term" value="P:glutathione catabolic process"/>
    <property type="evidence" value="ECO:0007669"/>
    <property type="project" value="UniProtKB-UniRule"/>
</dbReference>
<dbReference type="InterPro" id="IPR029055">
    <property type="entry name" value="Ntn_hydrolases_N"/>
</dbReference>
<evidence type="ECO:0000313" key="15">
    <source>
        <dbReference type="Proteomes" id="UP000537326"/>
    </source>
</evidence>
<dbReference type="PRINTS" id="PR01210">
    <property type="entry name" value="GGTRANSPTASE"/>
</dbReference>
<dbReference type="PANTHER" id="PTHR43199">
    <property type="entry name" value="GLUTATHIONE HYDROLASE"/>
    <property type="match status" value="1"/>
</dbReference>
<evidence type="ECO:0000256" key="6">
    <source>
        <dbReference type="ARBA" id="ARBA00023145"/>
    </source>
</evidence>
<dbReference type="GO" id="GO:0006750">
    <property type="term" value="P:glutathione biosynthetic process"/>
    <property type="evidence" value="ECO:0007669"/>
    <property type="project" value="UniProtKB-KW"/>
</dbReference>
<keyword evidence="11" id="KW-0317">Glutathione biosynthesis</keyword>
<evidence type="ECO:0000256" key="12">
    <source>
        <dbReference type="SAM" id="MobiDB-lite"/>
    </source>
</evidence>
<dbReference type="UniPathway" id="UPA00204"/>
<dbReference type="InterPro" id="IPR000101">
    <property type="entry name" value="GGT_peptidase"/>
</dbReference>
<sequence>MRILRRAPLALVPALAALALAPVAPQAVADPTTPAPVTEPAPRAVTRLATDEGTGGAVTSVDPEATRIGLKVLESGGNAVDAAVATAAALGVTEPFSAGIGGGGYLMRLDGRTGKVLTIDGRESAPSRSPKRTMFLDPATGDPYPFYPDLVTSGLAVGTPGTVATWEEALERWGSRSMRTLLRPAAELARDGFEVDRTFAEQVEANADRFAQIGSTAALFLPDGQTPAVGSTFRNPGLAKTYDQIGRQGAKAFYRGRIARNIVRTVKAPPVLDGDLPVPPGHLREKDLKTYDVRVRKPLTLDYRGFEVHGMGSSSSGGSTVGQALAILERMPLSSWTDERVQHAVLEASALAFADRAAYVGDRDFVKVPDEALLDPEYADERLCAVSMAQATPKPLDAGDVRRYDGRCEPGAEREGTSVEAEDHENTETTHLVVTDRWGTVVSYTLTIEQTGGAGIVVPGRGFLLNNELTDFSLTWKRRDPNRVEPGKRPRSSMAPTIVTEKGKPLVALGSPGGSTIITTVLGLLVDFIDRGQTLEDAVAAPRATQRNTVWVDAEPAWLEAWGGDLEPFGHLLRETTLPGGEIGAATGIEFLRGKQVIAVAEPVRRGGGDARVVDRR</sequence>
<dbReference type="EC" id="2.3.2.2" evidence="11"/>
<reference evidence="14 15" key="1">
    <citation type="submission" date="2020-07" db="EMBL/GenBank/DDBJ databases">
        <title>Sequencing the genomes of 1000 actinobacteria strains.</title>
        <authorList>
            <person name="Klenk H.-P."/>
        </authorList>
    </citation>
    <scope>NUCLEOTIDE SEQUENCE [LARGE SCALE GENOMIC DNA]</scope>
    <source>
        <strain evidence="14 15">DSM 18248</strain>
    </source>
</reference>
<organism evidence="14 15">
    <name type="scientific">Nocardioides marinus</name>
    <dbReference type="NCBI Taxonomy" id="374514"/>
    <lineage>
        <taxon>Bacteria</taxon>
        <taxon>Bacillati</taxon>
        <taxon>Actinomycetota</taxon>
        <taxon>Actinomycetes</taxon>
        <taxon>Propionibacteriales</taxon>
        <taxon>Nocardioidaceae</taxon>
        <taxon>Nocardioides</taxon>
    </lineage>
</organism>
<accession>A0A7Y9YBS4</accession>
<feature type="signal peptide" evidence="13">
    <location>
        <begin position="1"/>
        <end position="29"/>
    </location>
</feature>
<dbReference type="GO" id="GO:0036374">
    <property type="term" value="F:glutathione hydrolase activity"/>
    <property type="evidence" value="ECO:0007669"/>
    <property type="project" value="UniProtKB-UniRule"/>
</dbReference>
<name>A0A7Y9YBS4_9ACTN</name>
<comment type="similarity">
    <text evidence="3 11">Belongs to the gamma-glutamyltransferase family.</text>
</comment>
<evidence type="ECO:0000256" key="11">
    <source>
        <dbReference type="RuleBase" id="RU368036"/>
    </source>
</evidence>
<feature type="binding site" evidence="10">
    <location>
        <position position="514"/>
    </location>
    <ligand>
        <name>L-glutamate</name>
        <dbReference type="ChEBI" id="CHEBI:29985"/>
    </ligand>
</feature>
<comment type="PTM">
    <text evidence="11">Cleaved by autocatalysis into a large and a small subunit.</text>
</comment>
<dbReference type="InterPro" id="IPR043137">
    <property type="entry name" value="GGT_ssub_C"/>
</dbReference>
<evidence type="ECO:0000256" key="1">
    <source>
        <dbReference type="ARBA" id="ARBA00001049"/>
    </source>
</evidence>
<feature type="region of interest" description="Disordered" evidence="12">
    <location>
        <begin position="408"/>
        <end position="428"/>
    </location>
</feature>
<keyword evidence="4 11" id="KW-0808">Transferase</keyword>
<feature type="chain" id="PRO_5031302858" description="Glutathione hydrolase proenzyme" evidence="13">
    <location>
        <begin position="30"/>
        <end position="617"/>
    </location>
</feature>
<evidence type="ECO:0000256" key="4">
    <source>
        <dbReference type="ARBA" id="ARBA00022679"/>
    </source>
</evidence>
<dbReference type="Pfam" id="PF01019">
    <property type="entry name" value="G_glu_transpept"/>
    <property type="match status" value="1"/>
</dbReference>
<dbReference type="EC" id="3.4.19.13" evidence="11"/>
<dbReference type="InterPro" id="IPR051792">
    <property type="entry name" value="GGT_bact"/>
</dbReference>
<evidence type="ECO:0000256" key="8">
    <source>
        <dbReference type="ARBA" id="ARBA00047417"/>
    </source>
</evidence>
<dbReference type="RefSeq" id="WP_179530013.1">
    <property type="nucleotide sequence ID" value="NZ_BAAAPP010000002.1"/>
</dbReference>
<dbReference type="PANTHER" id="PTHR43199:SF1">
    <property type="entry name" value="GLUTATHIONE HYDROLASE PROENZYME"/>
    <property type="match status" value="1"/>
</dbReference>
<dbReference type="GO" id="GO:0103068">
    <property type="term" value="F:leukotriene C4 gamma-glutamyl transferase activity"/>
    <property type="evidence" value="ECO:0007669"/>
    <property type="project" value="UniProtKB-EC"/>
</dbReference>
<dbReference type="InterPro" id="IPR043138">
    <property type="entry name" value="GGT_lsub"/>
</dbReference>
<feature type="binding site" evidence="10">
    <location>
        <begin position="492"/>
        <end position="493"/>
    </location>
    <ligand>
        <name>L-glutamate</name>
        <dbReference type="ChEBI" id="CHEBI:29985"/>
    </ligand>
</feature>
<keyword evidence="7 11" id="KW-0012">Acyltransferase</keyword>
<keyword evidence="15" id="KW-1185">Reference proteome</keyword>
<keyword evidence="6 11" id="KW-0865">Zymogen</keyword>
<comment type="catalytic activity">
    <reaction evidence="1 11">
        <text>an S-substituted glutathione + H2O = an S-substituted L-cysteinylglycine + L-glutamate</text>
        <dbReference type="Rhea" id="RHEA:59468"/>
        <dbReference type="ChEBI" id="CHEBI:15377"/>
        <dbReference type="ChEBI" id="CHEBI:29985"/>
        <dbReference type="ChEBI" id="CHEBI:90779"/>
        <dbReference type="ChEBI" id="CHEBI:143103"/>
        <dbReference type="EC" id="3.4.19.13"/>
    </reaction>
</comment>
<dbReference type="AlphaFoldDB" id="A0A7Y9YBS4"/>
<comment type="catalytic activity">
    <reaction evidence="8 11">
        <text>an N-terminal (5-L-glutamyl)-[peptide] + an alpha-amino acid = 5-L-glutamyl amino acid + an N-terminal L-alpha-aminoacyl-[peptide]</text>
        <dbReference type="Rhea" id="RHEA:23904"/>
        <dbReference type="Rhea" id="RHEA-COMP:9780"/>
        <dbReference type="Rhea" id="RHEA-COMP:9795"/>
        <dbReference type="ChEBI" id="CHEBI:77644"/>
        <dbReference type="ChEBI" id="CHEBI:78597"/>
        <dbReference type="ChEBI" id="CHEBI:78599"/>
        <dbReference type="ChEBI" id="CHEBI:78608"/>
        <dbReference type="EC" id="2.3.2.2"/>
    </reaction>
</comment>
<comment type="catalytic activity">
    <reaction evidence="2 11">
        <text>glutathione + H2O = L-cysteinylglycine + L-glutamate</text>
        <dbReference type="Rhea" id="RHEA:28807"/>
        <dbReference type="ChEBI" id="CHEBI:15377"/>
        <dbReference type="ChEBI" id="CHEBI:29985"/>
        <dbReference type="ChEBI" id="CHEBI:57925"/>
        <dbReference type="ChEBI" id="CHEBI:61694"/>
        <dbReference type="EC" id="3.4.19.13"/>
    </reaction>
</comment>
<dbReference type="SUPFAM" id="SSF56235">
    <property type="entry name" value="N-terminal nucleophile aminohydrolases (Ntn hydrolases)"/>
    <property type="match status" value="1"/>
</dbReference>
<dbReference type="NCBIfam" id="TIGR00066">
    <property type="entry name" value="g_glut_trans"/>
    <property type="match status" value="1"/>
</dbReference>
<feature type="binding site" evidence="10">
    <location>
        <position position="122"/>
    </location>
    <ligand>
        <name>L-glutamate</name>
        <dbReference type="ChEBI" id="CHEBI:29985"/>
    </ligand>
</feature>
<protein>
    <recommendedName>
        <fullName evidence="11">Glutathione hydrolase proenzyme</fullName>
        <ecNumber evidence="11">2.3.2.2</ecNumber>
        <ecNumber evidence="11">3.4.19.13</ecNumber>
    </recommendedName>
    <component>
        <recommendedName>
            <fullName evidence="11">Glutathione hydrolase large chain</fullName>
        </recommendedName>
    </component>
    <component>
        <recommendedName>
            <fullName evidence="11">Glutathione hydrolase small chain</fullName>
        </recommendedName>
    </component>
</protein>
<dbReference type="Proteomes" id="UP000537326">
    <property type="component" value="Unassembled WGS sequence"/>
</dbReference>
<dbReference type="EMBL" id="JACBZI010000001">
    <property type="protein sequence ID" value="NYI08969.1"/>
    <property type="molecule type" value="Genomic_DNA"/>
</dbReference>
<evidence type="ECO:0000256" key="13">
    <source>
        <dbReference type="SAM" id="SignalP"/>
    </source>
</evidence>
<evidence type="ECO:0000256" key="2">
    <source>
        <dbReference type="ARBA" id="ARBA00001089"/>
    </source>
</evidence>
<evidence type="ECO:0000313" key="14">
    <source>
        <dbReference type="EMBL" id="NYI08969.1"/>
    </source>
</evidence>
<evidence type="ECO:0000256" key="7">
    <source>
        <dbReference type="ARBA" id="ARBA00023315"/>
    </source>
</evidence>
<feature type="compositionally biased region" description="Basic and acidic residues" evidence="12">
    <location>
        <begin position="408"/>
        <end position="417"/>
    </location>
</feature>
<evidence type="ECO:0000256" key="9">
    <source>
        <dbReference type="PIRSR" id="PIRSR600101-1"/>
    </source>
</evidence>